<dbReference type="NCBIfam" id="TIGR02122">
    <property type="entry name" value="TRAP_TAXI"/>
    <property type="match status" value="1"/>
</dbReference>
<dbReference type="PANTHER" id="PTHR42941:SF1">
    <property type="entry name" value="SLL1037 PROTEIN"/>
    <property type="match status" value="1"/>
</dbReference>
<dbReference type="Gene3D" id="3.40.190.10">
    <property type="entry name" value="Periplasmic binding protein-like II"/>
    <property type="match status" value="2"/>
</dbReference>
<name>A0A1T4P0B5_9GAMM</name>
<feature type="chain" id="PRO_5012323519" description="C4-dicarboxylate ABC transporter substrate-binding protein" evidence="1">
    <location>
        <begin position="23"/>
        <end position="320"/>
    </location>
</feature>
<dbReference type="PANTHER" id="PTHR42941">
    <property type="entry name" value="SLL1037 PROTEIN"/>
    <property type="match status" value="1"/>
</dbReference>
<dbReference type="InterPro" id="IPR011852">
    <property type="entry name" value="TRAP_TAXI"/>
</dbReference>
<feature type="signal peptide" evidence="1">
    <location>
        <begin position="1"/>
        <end position="22"/>
    </location>
</feature>
<organism evidence="2 3">
    <name type="scientific">Oceanospirillum multiglobuliferum</name>
    <dbReference type="NCBI Taxonomy" id="64969"/>
    <lineage>
        <taxon>Bacteria</taxon>
        <taxon>Pseudomonadati</taxon>
        <taxon>Pseudomonadota</taxon>
        <taxon>Gammaproteobacteria</taxon>
        <taxon>Oceanospirillales</taxon>
        <taxon>Oceanospirillaceae</taxon>
        <taxon>Oceanospirillum</taxon>
    </lineage>
</organism>
<dbReference type="SUPFAM" id="SSF53850">
    <property type="entry name" value="Periplasmic binding protein-like II"/>
    <property type="match status" value="1"/>
</dbReference>
<sequence>MHQLYRLVLILTVSAISALVSAAPKIITLGTGDLTGVYYPAGGAICQILNHSIAEHNIRCMVESTQGSAHNLNALYARELDLAIVQGDQLFHAVNGSDSYAESGAHTQLRTLLVLHSEAFTLVARADSGIKTFADLKNKRVNIGNIGSGHRKTMDQLMQIQGWRYKDFALAAELPASEMSQALCDGKIDAFVYMVGHPNTSVKEATSFCDSRIIALSDTLIETLSRQYPYYQPSQIQGGLYSANPDAISTFKVNAILVANSTLSDLAAYAIVKSLSMNIETLSTLNSALDNLTRRSIQPVQPSLAPVHAGAKRWFYDVKD</sequence>
<dbReference type="EMBL" id="MTSM01000013">
    <property type="protein sequence ID" value="OPX55083.1"/>
    <property type="molecule type" value="Genomic_DNA"/>
</dbReference>
<evidence type="ECO:0000256" key="1">
    <source>
        <dbReference type="SAM" id="SignalP"/>
    </source>
</evidence>
<evidence type="ECO:0000313" key="2">
    <source>
        <dbReference type="EMBL" id="OPX55083.1"/>
    </source>
</evidence>
<reference evidence="2 3" key="1">
    <citation type="submission" date="2017-01" db="EMBL/GenBank/DDBJ databases">
        <title>Genome Sequencing of a Marine Spirillum, Oceanospirillum multiglobuliferum ATCC 33336, from Japan.</title>
        <authorList>
            <person name="Carney J.G."/>
            <person name="Trachtenberg A.M."/>
            <person name="Rheaume B.A."/>
            <person name="Linnane J.D."/>
            <person name="Pitts N.L."/>
            <person name="Mykles D.L."/>
            <person name="Maclea K.S."/>
        </authorList>
    </citation>
    <scope>NUCLEOTIDE SEQUENCE [LARGE SCALE GENOMIC DNA]</scope>
    <source>
        <strain evidence="2 3">ATCC 33336</strain>
    </source>
</reference>
<dbReference type="CDD" id="cd13568">
    <property type="entry name" value="PBP2_TAXI_TRAP_like_3"/>
    <property type="match status" value="1"/>
</dbReference>
<comment type="caution">
    <text evidence="2">The sequence shown here is derived from an EMBL/GenBank/DDBJ whole genome shotgun (WGS) entry which is preliminary data.</text>
</comment>
<proteinExistence type="predicted"/>
<gene>
    <name evidence="2" type="ORF">BTE48_10655</name>
</gene>
<accession>A0A1T4P0B5</accession>
<keyword evidence="3" id="KW-1185">Reference proteome</keyword>
<dbReference type="Pfam" id="PF16868">
    <property type="entry name" value="NMT1_3"/>
    <property type="match status" value="1"/>
</dbReference>
<dbReference type="AlphaFoldDB" id="A0A1T4P0B5"/>
<protein>
    <recommendedName>
        <fullName evidence="4">C4-dicarboxylate ABC transporter substrate-binding protein</fullName>
    </recommendedName>
</protein>
<dbReference type="Proteomes" id="UP000191418">
    <property type="component" value="Unassembled WGS sequence"/>
</dbReference>
<keyword evidence="1" id="KW-0732">Signal</keyword>
<dbReference type="OrthoDB" id="9780180at2"/>
<dbReference type="RefSeq" id="WP_078744922.1">
    <property type="nucleotide sequence ID" value="NZ_FUXG01000007.1"/>
</dbReference>
<dbReference type="STRING" id="64969.SAMN02745127_01299"/>
<evidence type="ECO:0000313" key="3">
    <source>
        <dbReference type="Proteomes" id="UP000191418"/>
    </source>
</evidence>
<evidence type="ECO:0008006" key="4">
    <source>
        <dbReference type="Google" id="ProtNLM"/>
    </source>
</evidence>